<name>A0ABZ2M4U6_9BACT</name>
<feature type="region of interest" description="Disordered" evidence="1">
    <location>
        <begin position="80"/>
        <end position="104"/>
    </location>
</feature>
<dbReference type="RefSeq" id="WP_394827657.1">
    <property type="nucleotide sequence ID" value="NZ_CP089984.1"/>
</dbReference>
<proteinExistence type="predicted"/>
<dbReference type="Proteomes" id="UP001370348">
    <property type="component" value="Chromosome"/>
</dbReference>
<dbReference type="InterPro" id="IPR043746">
    <property type="entry name" value="DUF5691"/>
</dbReference>
<organism evidence="2 3">
    <name type="scientific">Pendulispora albinea</name>
    <dbReference type="NCBI Taxonomy" id="2741071"/>
    <lineage>
        <taxon>Bacteria</taxon>
        <taxon>Pseudomonadati</taxon>
        <taxon>Myxococcota</taxon>
        <taxon>Myxococcia</taxon>
        <taxon>Myxococcales</taxon>
        <taxon>Sorangiineae</taxon>
        <taxon>Pendulisporaceae</taxon>
        <taxon>Pendulispora</taxon>
    </lineage>
</organism>
<dbReference type="EMBL" id="CP089984">
    <property type="protein sequence ID" value="WXB18017.1"/>
    <property type="molecule type" value="Genomic_DNA"/>
</dbReference>
<gene>
    <name evidence="2" type="ORF">LZC94_12240</name>
</gene>
<evidence type="ECO:0000256" key="1">
    <source>
        <dbReference type="SAM" id="MobiDB-lite"/>
    </source>
</evidence>
<sequence length="774" mass="83860">MASTPPAPSSPRAERRRKRVFEGIEALDRWLGDVIRHGLAGLEERPAAFWETQAARLVDAQAPGLAARVRRLARCGADVPLELQRGAPPDSRRTPPDSRRQEDADWPVRLLHELGRVAMLTHAFRRLDALPEPLQADVRQLVGWSLTQEEVLARGEAAADAWMVAGQSITEEDRLRVQRTWLAGMRSGKTALLLQYAAGSAAFAESWVPGTVFEGELVYWPSACPQRALVRTRGEALRPSPPALPGFDRIEAFRTAYARALGCQPWLDRMLAGLLAVTPVHHEGAFLVRDTAGAALPLGMGDVWTLFALSGGAPVDLAAEWDGQSLTPLAVLAAGEYHAPESVPVAASDSPRSGGAQLAAGSPCRRSMDALTRWAVAGTSRQTELTGDADPLAERIVGALDAPLEHRMLLAAGARAVAETAGARALESHHPFPPAEAESRPACSAKAARLLETILRGQHKELLLEALVLLDRAGQRLPHALLPRALNARSEAHRAATRRVMGQRGIWLARMNPAWEWALTSPASKPAFRPRAAAPLAPEDVARLDEVLALDAGELTALVVRLRPQGIGARAFWLSRTLAEIPPSHWTERWTMSAAALVAAAERTDWAAALCEGWTRAALLHGSTEWLRALWDFWQRCDEKVASLSVANAMLVQIVQHLPEAEACACVEPLFGEMAIPSRITLPMALCALSTPWPDAIGARYIEAIRRELGTGSSRMYAIVASLRDASLALSHASVRLACATLDGEGPPPSSHRAFVEFMDVIRIRHELVQEIAP</sequence>
<evidence type="ECO:0000313" key="3">
    <source>
        <dbReference type="Proteomes" id="UP001370348"/>
    </source>
</evidence>
<accession>A0ABZ2M4U6</accession>
<feature type="compositionally biased region" description="Basic and acidic residues" evidence="1">
    <location>
        <begin position="90"/>
        <end position="103"/>
    </location>
</feature>
<evidence type="ECO:0000313" key="2">
    <source>
        <dbReference type="EMBL" id="WXB18017.1"/>
    </source>
</evidence>
<reference evidence="2 3" key="1">
    <citation type="submission" date="2021-12" db="EMBL/GenBank/DDBJ databases">
        <title>Discovery of the Pendulisporaceae a myxobacterial family with distinct sporulation behavior and unique specialized metabolism.</title>
        <authorList>
            <person name="Garcia R."/>
            <person name="Popoff A."/>
            <person name="Bader C.D."/>
            <person name="Loehr J."/>
            <person name="Walesch S."/>
            <person name="Walt C."/>
            <person name="Boldt J."/>
            <person name="Bunk B."/>
            <person name="Haeckl F.J.F.P.J."/>
            <person name="Gunesch A.P."/>
            <person name="Birkelbach J."/>
            <person name="Nuebel U."/>
            <person name="Pietschmann T."/>
            <person name="Bach T."/>
            <person name="Mueller R."/>
        </authorList>
    </citation>
    <scope>NUCLEOTIDE SEQUENCE [LARGE SCALE GENOMIC DNA]</scope>
    <source>
        <strain evidence="2 3">MSr11954</strain>
    </source>
</reference>
<keyword evidence="3" id="KW-1185">Reference proteome</keyword>
<dbReference type="Pfam" id="PF18944">
    <property type="entry name" value="DUF5691"/>
    <property type="match status" value="2"/>
</dbReference>
<protein>
    <submittedName>
        <fullName evidence="2">DUF5691 domain-containing protein</fullName>
    </submittedName>
</protein>